<comment type="caution">
    <text evidence="1">The sequence shown here is derived from an EMBL/GenBank/DDBJ whole genome shotgun (WGS) entry which is preliminary data.</text>
</comment>
<dbReference type="AlphaFoldDB" id="A0A8X7TK71"/>
<proteinExistence type="predicted"/>
<dbReference type="Proteomes" id="UP000886595">
    <property type="component" value="Unassembled WGS sequence"/>
</dbReference>
<protein>
    <submittedName>
        <fullName evidence="1">Uncharacterized protein</fullName>
    </submittedName>
</protein>
<accession>A0A8X7TK71</accession>
<evidence type="ECO:0000313" key="2">
    <source>
        <dbReference type="Proteomes" id="UP000886595"/>
    </source>
</evidence>
<gene>
    <name evidence="1" type="ORF">Bca52824_093481</name>
</gene>
<organism evidence="1 2">
    <name type="scientific">Brassica carinata</name>
    <name type="common">Ethiopian mustard</name>
    <name type="synonym">Abyssinian cabbage</name>
    <dbReference type="NCBI Taxonomy" id="52824"/>
    <lineage>
        <taxon>Eukaryota</taxon>
        <taxon>Viridiplantae</taxon>
        <taxon>Streptophyta</taxon>
        <taxon>Embryophyta</taxon>
        <taxon>Tracheophyta</taxon>
        <taxon>Spermatophyta</taxon>
        <taxon>Magnoliopsida</taxon>
        <taxon>eudicotyledons</taxon>
        <taxon>Gunneridae</taxon>
        <taxon>Pentapetalae</taxon>
        <taxon>rosids</taxon>
        <taxon>malvids</taxon>
        <taxon>Brassicales</taxon>
        <taxon>Brassicaceae</taxon>
        <taxon>Brassiceae</taxon>
        <taxon>Brassica</taxon>
    </lineage>
</organism>
<dbReference type="EMBL" id="JAAMPC010000064">
    <property type="protein sequence ID" value="KAG2244679.1"/>
    <property type="molecule type" value="Genomic_DNA"/>
</dbReference>
<name>A0A8X7TK71_BRACI</name>
<keyword evidence="2" id="KW-1185">Reference proteome</keyword>
<reference evidence="1 2" key="1">
    <citation type="submission" date="2020-02" db="EMBL/GenBank/DDBJ databases">
        <authorList>
            <person name="Ma Q."/>
            <person name="Huang Y."/>
            <person name="Song X."/>
            <person name="Pei D."/>
        </authorList>
    </citation>
    <scope>NUCLEOTIDE SEQUENCE [LARGE SCALE GENOMIC DNA]</scope>
    <source>
        <strain evidence="1">Sxm20200214</strain>
        <tissue evidence="1">Leaf</tissue>
    </source>
</reference>
<sequence>MRFCMSDSKLKKHTLGSRTFVIPCLPPPRVAPSLCHRRSLPPFSSSHLTTPSPFPPLLLILRNPWLSNLASSHSLSRSSPLDLSHQTRELKKYLYDEDSLRRSCKNRVPEVDLEEIEGRGLVKFVAHLKDDEFEFIDP</sequence>
<evidence type="ECO:0000313" key="1">
    <source>
        <dbReference type="EMBL" id="KAG2244679.1"/>
    </source>
</evidence>